<evidence type="ECO:0000313" key="2">
    <source>
        <dbReference type="EMBL" id="JAT80758.1"/>
    </source>
</evidence>
<sequence length="137" mass="15413">MKWLVLLAGVTLALAAVPRAPQPRDLLIDEHEDGGLVVTIVSNDVSTVLGVIGRKVDVDDPDVQFSITGETDEASGGYKVTVSWDGPRDAVFEDCYGFREIYCRMFFPFFLLMLESELNCQSNFPTCLCWKTRRIRF</sequence>
<gene>
    <name evidence="2" type="ORF">g.8896</name>
</gene>
<feature type="signal peptide" evidence="1">
    <location>
        <begin position="1"/>
        <end position="15"/>
    </location>
</feature>
<feature type="chain" id="PRO_5012633567" evidence="1">
    <location>
        <begin position="16"/>
        <end position="137"/>
    </location>
</feature>
<organism evidence="2">
    <name type="scientific">Pectinophora gossypiella</name>
    <name type="common">Cotton pink bollworm</name>
    <name type="synonym">Depressaria gossypiella</name>
    <dbReference type="NCBI Taxonomy" id="13191"/>
    <lineage>
        <taxon>Eukaryota</taxon>
        <taxon>Metazoa</taxon>
        <taxon>Ecdysozoa</taxon>
        <taxon>Arthropoda</taxon>
        <taxon>Hexapoda</taxon>
        <taxon>Insecta</taxon>
        <taxon>Pterygota</taxon>
        <taxon>Neoptera</taxon>
        <taxon>Endopterygota</taxon>
        <taxon>Lepidoptera</taxon>
        <taxon>Glossata</taxon>
        <taxon>Ditrysia</taxon>
        <taxon>Gelechioidea</taxon>
        <taxon>Gelechiidae</taxon>
        <taxon>Apatetrinae</taxon>
        <taxon>Pectinophora</taxon>
    </lineage>
</organism>
<dbReference type="AlphaFoldDB" id="A0A1E1W190"/>
<keyword evidence="1" id="KW-0732">Signal</keyword>
<evidence type="ECO:0000256" key="1">
    <source>
        <dbReference type="SAM" id="SignalP"/>
    </source>
</evidence>
<name>A0A1E1W190_PECGO</name>
<reference evidence="2" key="1">
    <citation type="submission" date="2015-09" db="EMBL/GenBank/DDBJ databases">
        <title>De novo assembly of Pectinophora gossypiella (Pink Bollworm) gut transcriptome.</title>
        <authorList>
            <person name="Tassone E.E."/>
        </authorList>
    </citation>
    <scope>NUCLEOTIDE SEQUENCE</scope>
</reference>
<dbReference type="EMBL" id="GDQN01010296">
    <property type="protein sequence ID" value="JAT80758.1"/>
    <property type="molecule type" value="Transcribed_RNA"/>
</dbReference>
<dbReference type="OrthoDB" id="10070917at2759"/>
<proteinExistence type="predicted"/>
<accession>A0A1E1W190</accession>
<protein>
    <submittedName>
        <fullName evidence="2">Uncharacterized protein</fullName>
    </submittedName>
</protein>